<dbReference type="EMBL" id="JH600068">
    <property type="protein sequence ID" value="EIG53592.1"/>
    <property type="molecule type" value="Genomic_DNA"/>
</dbReference>
<evidence type="ECO:0000313" key="1">
    <source>
        <dbReference type="EMBL" id="EIG53592.1"/>
    </source>
</evidence>
<dbReference type="HOGENOM" id="CLU_444628_0_0_7"/>
<dbReference type="AlphaFoldDB" id="I2Q1D6"/>
<organism evidence="1">
    <name type="scientific">Desulfovibrio sp. U5L</name>
    <dbReference type="NCBI Taxonomy" id="596152"/>
    <lineage>
        <taxon>Bacteria</taxon>
        <taxon>Pseudomonadati</taxon>
        <taxon>Thermodesulfobacteriota</taxon>
        <taxon>Desulfovibrionia</taxon>
        <taxon>Desulfovibrionales</taxon>
        <taxon>Desulfovibrionaceae</taxon>
        <taxon>Desulfovibrio</taxon>
    </lineage>
</organism>
<gene>
    <name evidence="1" type="ORF">DesU5LDRAFT_1918</name>
</gene>
<accession>I2Q1D6</accession>
<reference evidence="1" key="1">
    <citation type="submission" date="2011-11" db="EMBL/GenBank/DDBJ databases">
        <title>Improved High-Quality Draft sequence of Desulfovibrio sp. U5L.</title>
        <authorList>
            <consortium name="US DOE Joint Genome Institute"/>
            <person name="Lucas S."/>
            <person name="Han J."/>
            <person name="Lapidus A."/>
            <person name="Cheng J.-F."/>
            <person name="Goodwin L."/>
            <person name="Pitluck S."/>
            <person name="Peters L."/>
            <person name="Ovchinnikova G."/>
            <person name="Held B."/>
            <person name="Detter J.C."/>
            <person name="Han C."/>
            <person name="Tapia R."/>
            <person name="Land M."/>
            <person name="Hauser L."/>
            <person name="Kyrpides N."/>
            <person name="Ivanova N."/>
            <person name="Pagani I."/>
            <person name="Gabster J."/>
            <person name="Walker C."/>
            <person name="Stolyar S."/>
            <person name="Stahl D."/>
            <person name="Arkin A."/>
            <person name="Dehal P."/>
            <person name="Hazen T."/>
            <person name="Woyke T."/>
        </authorList>
    </citation>
    <scope>NUCLEOTIDE SEQUENCE [LARGE SCALE GENOMIC DNA]</scope>
    <source>
        <strain evidence="1">U5L</strain>
    </source>
</reference>
<name>I2Q1D6_9BACT</name>
<sequence>MNETRNPPEQILWRLEGDKDRADALRGLGLQLKAQMQRENVNDYAVYSQNYRGKDGTACTVERNRGPLVDTYTITIYCPPRRQARPESAETSIPALQPGQFFYVPGCVARYGFRKGRELYNEIPLPSAYFGDADTTNEGNNIEFLSIKEAGLPPSGTSPDGSIARIYRICKLEAADQDSNDGGGQLLLSSALIPSRDAFSISFVVRLKEPIRYDYSFSSMTSAVGNGYTIYNPIKPRLLLSDDGNDFYSICPGSIAPLVGYKLPSRFSDHYVRLTYPWPTFNDNFTASEESLLGYREIGTACPDEPSLTSEYSITSPYWDKVVTGGLETLDGEFVAGWEENAEIQNTAPYASYCTFKVNGEHGKGIGSRAVGTLSDGSHRYSTVHAISREYNPDGSTKSTTLTLKDYQYKLHMTDAAPSIAFGSQPFPVCHPAGYLIGMNLIGLCWYNGNRIVAGKVCDFQSEYEFPPIISDELDLESWYHVCMTYKENGNTFLYISKKDSRNITYSNKLQSTETFQKTDGQGNPLKINVGSDYFMFASDSEGTNTTSEWFSTSAMDIGLLRFYRHALTKAEAQLLTQEVFDGVFVADDHEAAQLQGKGLQAVTV</sequence>
<dbReference type="OrthoDB" id="5439975at2"/>
<dbReference type="STRING" id="596152.DesU5LDRAFT_1918"/>
<dbReference type="Gene3D" id="2.60.120.200">
    <property type="match status" value="1"/>
</dbReference>
<protein>
    <submittedName>
        <fullName evidence="1">Uncharacterized protein</fullName>
    </submittedName>
</protein>
<proteinExistence type="predicted"/>
<dbReference type="eggNOG" id="ENOG50317RB">
    <property type="taxonomic scope" value="Bacteria"/>
</dbReference>